<feature type="domain" description="OmpR/PhoB-type" evidence="7">
    <location>
        <begin position="3"/>
        <end position="100"/>
    </location>
</feature>
<dbReference type="Proteomes" id="UP000030960">
    <property type="component" value="Unassembled WGS sequence"/>
</dbReference>
<dbReference type="InterPro" id="IPR011990">
    <property type="entry name" value="TPR-like_helical_dom_sf"/>
</dbReference>
<keyword evidence="9" id="KW-1185">Reference proteome</keyword>
<protein>
    <submittedName>
        <fullName evidence="8">Adenylate cyclase cya3 (Sinorhizobium meliloti)</fullName>
    </submittedName>
</protein>
<gene>
    <name evidence="8" type="ORF">OA50_00677</name>
</gene>
<evidence type="ECO:0000256" key="4">
    <source>
        <dbReference type="PROSITE-ProRule" id="PRU00339"/>
    </source>
</evidence>
<dbReference type="InterPro" id="IPR001867">
    <property type="entry name" value="OmpR/PhoB-type_DNA-bd"/>
</dbReference>
<dbReference type="GO" id="GO:0003677">
    <property type="term" value="F:DNA binding"/>
    <property type="evidence" value="ECO:0007669"/>
    <property type="project" value="UniProtKB-UniRule"/>
</dbReference>
<reference evidence="8 9" key="1">
    <citation type="submission" date="2014-10" db="EMBL/GenBank/DDBJ databases">
        <title>Genome sequence of Ponticoccus sp. strain UMTAT08 isolated from clonal culture of toxic dinoflagellate Alexandrium tamiyavanichii.</title>
        <authorList>
            <person name="Gan H.Y."/>
            <person name="Muhd D.-D."/>
            <person name="Mohd Noor M.E."/>
            <person name="Yeong Y.S."/>
            <person name="Usup G."/>
        </authorList>
    </citation>
    <scope>NUCLEOTIDE SEQUENCE [LARGE SCALE GENOMIC DNA]</scope>
    <source>
        <strain evidence="8 9">UMTAT08</strain>
    </source>
</reference>
<proteinExistence type="predicted"/>
<dbReference type="InterPro" id="IPR036388">
    <property type="entry name" value="WH-like_DNA-bd_sf"/>
</dbReference>
<dbReference type="InterPro" id="IPR019734">
    <property type="entry name" value="TPR_rpt"/>
</dbReference>
<dbReference type="Gene3D" id="3.40.50.10070">
    <property type="entry name" value="TolB, N-terminal domain"/>
    <property type="match status" value="1"/>
</dbReference>
<name>A0A0B3S3K7_9RHOB</name>
<dbReference type="OrthoDB" id="54411at2"/>
<dbReference type="Gene3D" id="1.25.40.10">
    <property type="entry name" value="Tetratricopeptide repeat domain"/>
    <property type="match status" value="1"/>
</dbReference>
<evidence type="ECO:0000256" key="3">
    <source>
        <dbReference type="ARBA" id="ARBA00023125"/>
    </source>
</evidence>
<evidence type="ECO:0000313" key="9">
    <source>
        <dbReference type="Proteomes" id="UP000030960"/>
    </source>
</evidence>
<dbReference type="EMBL" id="JSUQ01000002">
    <property type="protein sequence ID" value="KHQ54842.1"/>
    <property type="molecule type" value="Genomic_DNA"/>
</dbReference>
<accession>A0A0B3S3K7</accession>
<evidence type="ECO:0000313" key="8">
    <source>
        <dbReference type="EMBL" id="KHQ54842.1"/>
    </source>
</evidence>
<dbReference type="SMART" id="SM00862">
    <property type="entry name" value="Trans_reg_C"/>
    <property type="match status" value="1"/>
</dbReference>
<feature type="repeat" description="TPR" evidence="4">
    <location>
        <begin position="365"/>
        <end position="398"/>
    </location>
</feature>
<dbReference type="PANTHER" id="PTHR12558:SF13">
    <property type="entry name" value="CELL DIVISION CYCLE PROTEIN 27 HOMOLOG"/>
    <property type="match status" value="1"/>
</dbReference>
<dbReference type="InterPro" id="IPR016032">
    <property type="entry name" value="Sig_transdc_resp-reg_C-effctor"/>
</dbReference>
<sequence>MKIYEFETTDCTLDGTDGALRTPNGALVDLRPQTREVLRLLAMSPNRTIEKADFAEQVWEGRTVGTDSLVQCIAEIRGALGDTDRKVIQTVPRKGYRFVPPSTAVSPTETPKRILPLLLAVVLLCAGVLGMAFYPEDNSHARAPVLAVLPLEDLSPEPLQGYLSDALAEGIITELARFPQFRVVARNSSFQFRETPTDVREIGRVLGAGYVLEGSQQYDGQRLRVTIQLIETGTGAHILSDQYERDLDDLFVVQNEIVRHVASVVGETVMIDLPDRTGAGGVDSLLRGMQARKLMSQLSREHWEQAIALERTSIREEPESEWGYIGTSLMLGTASHMGWMTPMDDVLDEAEELAEIAMRKNPRNYMSHYTLARVLSRRGHHVEAIEHYKRAAELNPSDSLVLIAMSIPLVYEGRADEGIEALERAKRVDPLHGDWLRWQMGWSYWQSGDCEAGLEAMLSMSSPPPPSNKALAALLICLGRTDEARDAMARFLAVEPGHTLKVEVTRIAPNWKPEGTAERWLDVMREAGMPEG</sequence>
<evidence type="ECO:0000256" key="5">
    <source>
        <dbReference type="PROSITE-ProRule" id="PRU01091"/>
    </source>
</evidence>
<dbReference type="SMART" id="SM00028">
    <property type="entry name" value="TPR"/>
    <property type="match status" value="2"/>
</dbReference>
<evidence type="ECO:0000256" key="6">
    <source>
        <dbReference type="SAM" id="Phobius"/>
    </source>
</evidence>
<dbReference type="GO" id="GO:0000160">
    <property type="term" value="P:phosphorelay signal transduction system"/>
    <property type="evidence" value="ECO:0007669"/>
    <property type="project" value="InterPro"/>
</dbReference>
<organism evidence="8 9">
    <name type="scientific">Mameliella alba</name>
    <dbReference type="NCBI Taxonomy" id="561184"/>
    <lineage>
        <taxon>Bacteria</taxon>
        <taxon>Pseudomonadati</taxon>
        <taxon>Pseudomonadota</taxon>
        <taxon>Alphaproteobacteria</taxon>
        <taxon>Rhodobacterales</taxon>
        <taxon>Roseobacteraceae</taxon>
        <taxon>Mameliella</taxon>
    </lineage>
</organism>
<keyword evidence="6" id="KW-1133">Transmembrane helix</keyword>
<dbReference type="AlphaFoldDB" id="A0A0B3S3K7"/>
<dbReference type="Pfam" id="PF07719">
    <property type="entry name" value="TPR_2"/>
    <property type="match status" value="1"/>
</dbReference>
<feature type="transmembrane region" description="Helical" evidence="6">
    <location>
        <begin position="114"/>
        <end position="134"/>
    </location>
</feature>
<dbReference type="Gene3D" id="1.10.10.10">
    <property type="entry name" value="Winged helix-like DNA-binding domain superfamily/Winged helix DNA-binding domain"/>
    <property type="match status" value="1"/>
</dbReference>
<dbReference type="STRING" id="561184.SAMN05216376_10755"/>
<dbReference type="InterPro" id="IPR013105">
    <property type="entry name" value="TPR_2"/>
</dbReference>
<keyword evidence="6" id="KW-0812">Transmembrane</keyword>
<feature type="DNA-binding region" description="OmpR/PhoB-type" evidence="5">
    <location>
        <begin position="3"/>
        <end position="100"/>
    </location>
</feature>
<evidence type="ECO:0000256" key="1">
    <source>
        <dbReference type="ARBA" id="ARBA00022737"/>
    </source>
</evidence>
<dbReference type="PROSITE" id="PS51755">
    <property type="entry name" value="OMPR_PHOB"/>
    <property type="match status" value="1"/>
</dbReference>
<dbReference type="SUPFAM" id="SSF46894">
    <property type="entry name" value="C-terminal effector domain of the bipartite response regulators"/>
    <property type="match status" value="1"/>
</dbReference>
<dbReference type="SUPFAM" id="SSF48452">
    <property type="entry name" value="TPR-like"/>
    <property type="match status" value="1"/>
</dbReference>
<keyword evidence="3 5" id="KW-0238">DNA-binding</keyword>
<dbReference type="PROSITE" id="PS50005">
    <property type="entry name" value="TPR"/>
    <property type="match status" value="1"/>
</dbReference>
<dbReference type="RefSeq" id="WP_043137308.1">
    <property type="nucleotide sequence ID" value="NZ_JSUQ01000002.1"/>
</dbReference>
<dbReference type="Pfam" id="PF00486">
    <property type="entry name" value="Trans_reg_C"/>
    <property type="match status" value="1"/>
</dbReference>
<dbReference type="PANTHER" id="PTHR12558">
    <property type="entry name" value="CELL DIVISION CYCLE 16,23,27"/>
    <property type="match status" value="1"/>
</dbReference>
<comment type="caution">
    <text evidence="8">The sequence shown here is derived from an EMBL/GenBank/DDBJ whole genome shotgun (WGS) entry which is preliminary data.</text>
</comment>
<dbReference type="GO" id="GO:0006355">
    <property type="term" value="P:regulation of DNA-templated transcription"/>
    <property type="evidence" value="ECO:0007669"/>
    <property type="project" value="InterPro"/>
</dbReference>
<evidence type="ECO:0000259" key="7">
    <source>
        <dbReference type="PROSITE" id="PS51755"/>
    </source>
</evidence>
<keyword evidence="6" id="KW-0472">Membrane</keyword>
<keyword evidence="2 4" id="KW-0802">TPR repeat</keyword>
<keyword evidence="1" id="KW-0677">Repeat</keyword>
<evidence type="ECO:0000256" key="2">
    <source>
        <dbReference type="ARBA" id="ARBA00022803"/>
    </source>
</evidence>